<dbReference type="eggNOG" id="COG1215">
    <property type="taxonomic scope" value="Bacteria"/>
</dbReference>
<sequence>MQALVSAILPAYNAEAFIARTLDSVLGQTHRELEVIVVDDGSRDRTPAIVEAYCRRDARVVLLQQKNAGVSAARNLAIAHAQGAFIAPIDADDLWYPQKIEKQLRRFGEANKAVGLVYTWTAMIDETDALTGRWSACPLEGNVWLPLVYHNFIGNASVPLIRRECLEAVGPYNLKLKIDNTQGAEDWDLYLRIAERYPFALVPEFLTGYRQLRGSMSRNYRAMETFVRLVLEGVRERQPGVPERLLRWAIADLYFNFAKSNRQANDYRASLGWLVRSALADPALLARRSYYRQLAADLLRLRSNQNAPEVPQAASLDLAELHQKVRSARRGRGDLQAVRLQKLALTSGRAT</sequence>
<dbReference type="Gene3D" id="3.90.550.10">
    <property type="entry name" value="Spore Coat Polysaccharide Biosynthesis Protein SpsA, Chain A"/>
    <property type="match status" value="1"/>
</dbReference>
<dbReference type="InterPro" id="IPR029044">
    <property type="entry name" value="Nucleotide-diphossugar_trans"/>
</dbReference>
<dbReference type="PANTHER" id="PTHR43685">
    <property type="entry name" value="GLYCOSYLTRANSFERASE"/>
    <property type="match status" value="1"/>
</dbReference>
<dbReference type="SUPFAM" id="SSF53448">
    <property type="entry name" value="Nucleotide-diphospho-sugar transferases"/>
    <property type="match status" value="1"/>
</dbReference>
<evidence type="ECO:0000259" key="1">
    <source>
        <dbReference type="Pfam" id="PF00535"/>
    </source>
</evidence>
<dbReference type="HOGENOM" id="CLU_025996_0_0_3"/>
<dbReference type="InterPro" id="IPR050834">
    <property type="entry name" value="Glycosyltransf_2"/>
</dbReference>
<dbReference type="PANTHER" id="PTHR43685:SF11">
    <property type="entry name" value="GLYCOSYLTRANSFERASE TAGX-RELATED"/>
    <property type="match status" value="1"/>
</dbReference>
<gene>
    <name evidence="2" type="ORF">GKIL_0475</name>
</gene>
<reference evidence="2 3" key="1">
    <citation type="journal article" date="2013" name="PLoS ONE">
        <title>Cultivation and Complete Genome Sequencing of Gloeobacter kilaueensis sp. nov., from a Lava Cave in Kilauea Caldera, Hawai'i.</title>
        <authorList>
            <person name="Saw J.H."/>
            <person name="Schatz M."/>
            <person name="Brown M.V."/>
            <person name="Kunkel D.D."/>
            <person name="Foster J.S."/>
            <person name="Shick H."/>
            <person name="Christensen S."/>
            <person name="Hou S."/>
            <person name="Wan X."/>
            <person name="Donachie S.P."/>
        </authorList>
    </citation>
    <scope>NUCLEOTIDE SEQUENCE [LARGE SCALE GENOMIC DNA]</scope>
    <source>
        <strain evidence="3">JS</strain>
    </source>
</reference>
<dbReference type="STRING" id="1183438.GKIL_0475"/>
<dbReference type="Pfam" id="PF00535">
    <property type="entry name" value="Glycos_transf_2"/>
    <property type="match status" value="1"/>
</dbReference>
<evidence type="ECO:0000313" key="3">
    <source>
        <dbReference type="Proteomes" id="UP000017396"/>
    </source>
</evidence>
<dbReference type="GO" id="GO:0016740">
    <property type="term" value="F:transferase activity"/>
    <property type="evidence" value="ECO:0007669"/>
    <property type="project" value="UniProtKB-KW"/>
</dbReference>
<evidence type="ECO:0000313" key="2">
    <source>
        <dbReference type="EMBL" id="AGY56721.1"/>
    </source>
</evidence>
<dbReference type="AlphaFoldDB" id="U5QCW3"/>
<dbReference type="InterPro" id="IPR001173">
    <property type="entry name" value="Glyco_trans_2-like"/>
</dbReference>
<organism evidence="2 3">
    <name type="scientific">Gloeobacter kilaueensis (strain ATCC BAA-2537 / CCAP 1431/1 / ULC 316 / JS1)</name>
    <dbReference type="NCBI Taxonomy" id="1183438"/>
    <lineage>
        <taxon>Bacteria</taxon>
        <taxon>Bacillati</taxon>
        <taxon>Cyanobacteriota</taxon>
        <taxon>Cyanophyceae</taxon>
        <taxon>Gloeobacterales</taxon>
        <taxon>Gloeobacteraceae</taxon>
        <taxon>Gloeobacter</taxon>
    </lineage>
</organism>
<proteinExistence type="predicted"/>
<protein>
    <submittedName>
        <fullName evidence="2">Glycosyl transferase family protein</fullName>
    </submittedName>
</protein>
<dbReference type="Proteomes" id="UP000017396">
    <property type="component" value="Chromosome"/>
</dbReference>
<name>U5QCW3_GLOK1</name>
<keyword evidence="2" id="KW-0808">Transferase</keyword>
<dbReference type="PATRIC" id="fig|1183438.3.peg.473"/>
<dbReference type="OrthoDB" id="9812327at2"/>
<dbReference type="KEGG" id="glj:GKIL_0475"/>
<keyword evidence="3" id="KW-1185">Reference proteome</keyword>
<accession>U5QCW3</accession>
<dbReference type="RefSeq" id="WP_023171748.1">
    <property type="nucleotide sequence ID" value="NC_022600.1"/>
</dbReference>
<feature type="domain" description="Glycosyltransferase 2-like" evidence="1">
    <location>
        <begin position="6"/>
        <end position="126"/>
    </location>
</feature>
<dbReference type="EMBL" id="CP003587">
    <property type="protein sequence ID" value="AGY56721.1"/>
    <property type="molecule type" value="Genomic_DNA"/>
</dbReference>